<reference evidence="6" key="1">
    <citation type="journal article" date="2018" name="Biosci. Biotechnol. Biochem.">
        <title>Polysaccharide hydrolase of the hadal zone amphipods Hirondellea gigas.</title>
        <authorList>
            <person name="Kobayashi H."/>
            <person name="Nagahama T."/>
            <person name="Arai W."/>
            <person name="Sasagawa Y."/>
            <person name="Umeda M."/>
            <person name="Hayashi T."/>
            <person name="Nikaido I."/>
            <person name="Watanabe H."/>
            <person name="Oguri K."/>
            <person name="Kitazato H."/>
            <person name="Fujioka K."/>
            <person name="Kido Y."/>
            <person name="Takami H."/>
        </authorList>
    </citation>
    <scope>NUCLEOTIDE SEQUENCE</scope>
    <source>
        <tissue evidence="6">Whole body</tissue>
    </source>
</reference>
<keyword evidence="3" id="KW-0472">Membrane</keyword>
<evidence type="ECO:0000256" key="2">
    <source>
        <dbReference type="ARBA" id="ARBA00022801"/>
    </source>
</evidence>
<proteinExistence type="evidence at transcript level"/>
<keyword evidence="2" id="KW-0378">Hydrolase</keyword>
<dbReference type="GO" id="GO:0046856">
    <property type="term" value="P:phosphatidylinositol dephosphorylation"/>
    <property type="evidence" value="ECO:0007669"/>
    <property type="project" value="InterPro"/>
</dbReference>
<feature type="domain" description="SAC" evidence="5">
    <location>
        <begin position="179"/>
        <end position="554"/>
    </location>
</feature>
<dbReference type="PROSITE" id="PS50275">
    <property type="entry name" value="SAC"/>
    <property type="match status" value="1"/>
</dbReference>
<protein>
    <submittedName>
        <fullName evidence="6">Polyphosphoinositide phosphatase-like</fullName>
    </submittedName>
</protein>
<comment type="subcellular location">
    <subcellularLocation>
        <location evidence="1">Endomembrane system</location>
    </subcellularLocation>
</comment>
<evidence type="ECO:0000259" key="5">
    <source>
        <dbReference type="PROSITE" id="PS50275"/>
    </source>
</evidence>
<dbReference type="GO" id="GO:0043813">
    <property type="term" value="F:phosphatidylinositol-3,5-bisphosphate 5-phosphatase activity"/>
    <property type="evidence" value="ECO:0007669"/>
    <property type="project" value="InterPro"/>
</dbReference>
<sequence length="1097" mass="124342">MSDTVLNTLSFDGSNDTDVSAGTRPKVVYHPIINGLQKIALYETRTMYYLIGSNATQSRFRVLKIDRTEPEKLLITDDKVLYSLSDIRRMLSTLNEGNKGESIPGTKLSRAISAFGIVGFVRFLQGYYLILVTKRRKVASVGLHSIYKIEDTSIRSIPHESCRSSRGTWEEEQRYLKLFLNVDLKANFYFSYSYDLTHTLQYNLAPPAGTIRLVTAEELECFLPDGRYKLPSSGKSEQHMGYMATPDERYVWNSYLLDVAPDLHPAWKLSITHGFIEQVNMSVFGHSYYLTLIARRSRMFAGTRFLKRGTNFQGDVANEVETEQIVFDSAMADLPDGRFTSFVQLRGSIPVHWTQDVTKMVPKPPISIQLHDPLASSAGHHFNRLLKRHGSPILILDLTKRRESRMHESCLGPYFKQQLDQLNLTMLPCFRLDYRRLDMAYLNKLPRDNAMNHLSLFSSWALRKTGIYCTPATLRDGNNGDPVYQTGTVRVNCVDCLDRTNTAQYALGKCALAHQLHLLGVLETPLIPWDSDCSRVLEDLFEDHGDTMALQYGGSHLVHRIQTYRHTAKWSSHTSDMMQSLSRYYSNTFSDLEKQQSINVFLGFYVPHRENVPLFELNNNDFYLHNIRPRGQTPCHREDCAQWWDRELAACLPLPLDLRTKTTTLVAPVRRNMISCIDLYNDFYRPSEMTVMGDHFQQTITSTLKAYLASNSLNPSPFCPRVSANKQRQKQEPRRQNNTSFAYAISQTITQTLGTATGMSTADGCDAVASSSDSTDTGSIRTSLLAHSNSSSDGEGTDPSEELGIWPPLDSHTCWMPQELSDSSPRLPVACPASASTLLTPALFAQINRPVSHSNTVETRGNRKLKVLPVPWSGLAQEKDTSRQAEPFIASMVEFDERQEMLYCQQQQWHLRRQFAFIEDTHQQQLQNTKPVINLAERLFPDSRATYGSLYNNPTKKHLRLFARYARMAQQTSPLADGTHEYIHSFNGLETSSNAINTSSTQVKGGGSTVGLTCCSWVSSLNTKPRSAEPLLLVQESTLKQDSYLEMDEPSVALTTRNFYHQYVERAEKGASEPYQRDLHLYERYASFNITTATARS</sequence>
<evidence type="ECO:0000313" key="6">
    <source>
        <dbReference type="EMBL" id="LAB69171.1"/>
    </source>
</evidence>
<dbReference type="PANTHER" id="PTHR45738:SF5">
    <property type="entry name" value="POLYPHOSPHOINOSITIDE PHOSPHATASE"/>
    <property type="match status" value="1"/>
</dbReference>
<evidence type="ECO:0000256" key="4">
    <source>
        <dbReference type="SAM" id="MobiDB-lite"/>
    </source>
</evidence>
<organism evidence="6">
    <name type="scientific">Hirondellea gigas</name>
    <dbReference type="NCBI Taxonomy" id="1518452"/>
    <lineage>
        <taxon>Eukaryota</taxon>
        <taxon>Metazoa</taxon>
        <taxon>Ecdysozoa</taxon>
        <taxon>Arthropoda</taxon>
        <taxon>Crustacea</taxon>
        <taxon>Multicrustacea</taxon>
        <taxon>Malacostraca</taxon>
        <taxon>Eumalacostraca</taxon>
        <taxon>Peracarida</taxon>
        <taxon>Amphipoda</taxon>
        <taxon>Amphilochidea</taxon>
        <taxon>Lysianassida</taxon>
        <taxon>Lysianassidira</taxon>
        <taxon>Lysianassoidea</taxon>
        <taxon>Lysianassidae</taxon>
        <taxon>Hirondellea</taxon>
    </lineage>
</organism>
<dbReference type="PANTHER" id="PTHR45738">
    <property type="entry name" value="POLYPHOSPHOINOSITIDE PHOSPHATASE"/>
    <property type="match status" value="1"/>
</dbReference>
<dbReference type="InterPro" id="IPR002013">
    <property type="entry name" value="SAC_dom"/>
</dbReference>
<dbReference type="GO" id="GO:0012505">
    <property type="term" value="C:endomembrane system"/>
    <property type="evidence" value="ECO:0007669"/>
    <property type="project" value="UniProtKB-SubCell"/>
</dbReference>
<feature type="region of interest" description="Disordered" evidence="4">
    <location>
        <begin position="718"/>
        <end position="738"/>
    </location>
</feature>
<name>A0A2P2I588_9CRUS</name>
<dbReference type="Pfam" id="PF02383">
    <property type="entry name" value="Syja_N"/>
    <property type="match status" value="1"/>
</dbReference>
<dbReference type="EMBL" id="IACF01003558">
    <property type="protein sequence ID" value="LAB69171.1"/>
    <property type="molecule type" value="mRNA"/>
</dbReference>
<evidence type="ECO:0000256" key="3">
    <source>
        <dbReference type="ARBA" id="ARBA00023136"/>
    </source>
</evidence>
<evidence type="ECO:0000256" key="1">
    <source>
        <dbReference type="ARBA" id="ARBA00004308"/>
    </source>
</evidence>
<dbReference type="InterPro" id="IPR043573">
    <property type="entry name" value="Fig4-like"/>
</dbReference>
<accession>A0A2P2I588</accession>
<dbReference type="AlphaFoldDB" id="A0A2P2I588"/>